<comment type="similarity">
    <text evidence="2">Belongs to the YPP1 family.</text>
</comment>
<dbReference type="SMART" id="SM00028">
    <property type="entry name" value="TPR"/>
    <property type="match status" value="4"/>
</dbReference>
<dbReference type="Proteomes" id="UP000011761">
    <property type="component" value="Unassembled WGS sequence"/>
</dbReference>
<dbReference type="eggNOG" id="KOG4162">
    <property type="taxonomic scope" value="Eukaryota"/>
</dbReference>
<proteinExistence type="inferred from homology"/>
<feature type="region of interest" description="Disordered" evidence="3">
    <location>
        <begin position="714"/>
        <end position="935"/>
    </location>
</feature>
<organism evidence="4 5">
    <name type="scientific">Baudoinia panamericana (strain UAMH 10762)</name>
    <name type="common">Angels' share fungus</name>
    <name type="synonym">Baudoinia compniacensis (strain UAMH 10762)</name>
    <dbReference type="NCBI Taxonomy" id="717646"/>
    <lineage>
        <taxon>Eukaryota</taxon>
        <taxon>Fungi</taxon>
        <taxon>Dikarya</taxon>
        <taxon>Ascomycota</taxon>
        <taxon>Pezizomycotina</taxon>
        <taxon>Dothideomycetes</taxon>
        <taxon>Dothideomycetidae</taxon>
        <taxon>Mycosphaerellales</taxon>
        <taxon>Teratosphaeriaceae</taxon>
        <taxon>Baudoinia</taxon>
    </lineage>
</organism>
<dbReference type="AlphaFoldDB" id="M2NEN4"/>
<dbReference type="Gene3D" id="1.25.40.10">
    <property type="entry name" value="Tetratricopeptide repeat domain"/>
    <property type="match status" value="2"/>
</dbReference>
<protein>
    <recommendedName>
        <fullName evidence="6">Filamentation protein</fullName>
    </recommendedName>
</protein>
<feature type="compositionally biased region" description="Basic residues" evidence="3">
    <location>
        <begin position="790"/>
        <end position="808"/>
    </location>
</feature>
<evidence type="ECO:0000256" key="3">
    <source>
        <dbReference type="SAM" id="MobiDB-lite"/>
    </source>
</evidence>
<comment type="function">
    <text evidence="1">Involved in endocytosis.</text>
</comment>
<dbReference type="OrthoDB" id="29013at2759"/>
<evidence type="ECO:0000256" key="1">
    <source>
        <dbReference type="ARBA" id="ARBA00002550"/>
    </source>
</evidence>
<evidence type="ECO:0000313" key="4">
    <source>
        <dbReference type="EMBL" id="EMC97709.1"/>
    </source>
</evidence>
<feature type="region of interest" description="Disordered" evidence="3">
    <location>
        <begin position="1088"/>
        <end position="1121"/>
    </location>
</feature>
<dbReference type="PANTHER" id="PTHR23083">
    <property type="entry name" value="TETRATRICOPEPTIDE REPEAT PROTEIN, TPR"/>
    <property type="match status" value="1"/>
</dbReference>
<dbReference type="STRING" id="717646.M2NEN4"/>
<name>M2NEN4_BAUPA</name>
<accession>M2NEN4</accession>
<evidence type="ECO:0000256" key="2">
    <source>
        <dbReference type="ARBA" id="ARBA00038251"/>
    </source>
</evidence>
<gene>
    <name evidence="4" type="ORF">BAUCODRAFT_33430</name>
</gene>
<sequence length="1197" mass="130141">MSLTSKAPNPEKGRKYYASLDQALCNGNWTEVPELARKTDKHAPERGCFTLTARTEAQIASASHRPTSASSSETASIHSLSEALPKLKEAVHSRNVDPEDVYCASTCIAEIYWLQDDAAAAVAALPKENVHSRPTGNHAAPLGWLEVCAAKASFIRAAALEANGSGQDIQDVYRAAATHAPGSRSPELRRWTERLLARACMYNFNRALTPTLYELNDALISFRAWSSFWQRSPPPASGSGISPTRVDIPRREVWKAYYDTLSVILRHELIYNPRTDQNAELLVVPTEGVYQQQYVDAKSRQRAELKRVEATYESLLLNETQFPKASQSNAEVERWVEEAVGNWRVLCGPEWSDEELGEGGKPALGKGLLDILYRAATKTFHSTAILRQLFTVHAAIGEFELALHAFKSYTEIISKGKARAEKTGKHELGFDSDDLAIVTAAEAIKICCKYGDREEAERARDVGKDVQKWLQQQRPGSVDEIQASDDNKAAAAAPPPHPTESQLQPKTLAIAYSAIGVSQAHWARFTYETDARSGLQTDALANLTKSLTYDQPDAETAFALAKLQAEMQNVEGAVAVVKRAIAMGQVSGDDNGDGKVAAVSQRAELVPLWHLLALCLTAGEDYEAAAQMCEAAFDQLGNTHMLYGSDHTRSLQQRGLVDAMDSFQKDALLQVKISQLTLVELMEGPEKAVESSEELLRLYVRLFGSSAQLTAPTKSLSVTASAVVPPSRSNGGGTLRSMAGSIRPKSARTSAEKETPSHPAAASSGIDGHGQGSPIAITVTNENGASEEKRHHHQHHDHHLHLPFKSRGHNGDTPQAASLRAKRSIETSDEKSGLGLDGVDKALPVPPSGTNITDYAHSAANPPVINNAVNNSVSPDAPTGPQQPLKEAAHNAPHDQWPAPPGHNDQPLEQDVRLPAPYPASSSGQSPTVSSSVSSSHERQHKVSILVNVWLFVSGLYIRAGFFEDAEAAIQEARKFVEALEAEKGSQHANARELFVKGWGGGKSVDALWADVWCAKGALASARELPYEAMSNYEQTLSFYPDHPAGIIGISNLSMDIYEEKIPAEEPKPLLEPITTGSGTHIHDLVALSSSPSRPTTAKSSLADAGRTTPPSARTRDPTPAMLNRLAARDRAYMLLSNLTRLGTGWDSSEAWYTLARAYELSKQIDKAKQALWWVVELEDSRPMRHWSEVTPGGYVL</sequence>
<dbReference type="KEGG" id="bcom:BAUCODRAFT_33430"/>
<evidence type="ECO:0000313" key="5">
    <source>
        <dbReference type="Proteomes" id="UP000011761"/>
    </source>
</evidence>
<dbReference type="InterPro" id="IPR051722">
    <property type="entry name" value="Endocytosis_PI4K-reg_protein"/>
</dbReference>
<feature type="compositionally biased region" description="Low complexity" evidence="3">
    <location>
        <begin position="858"/>
        <end position="875"/>
    </location>
</feature>
<feature type="compositionally biased region" description="Low complexity" evidence="3">
    <location>
        <begin position="921"/>
        <end position="935"/>
    </location>
</feature>
<feature type="compositionally biased region" description="Polar residues" evidence="3">
    <location>
        <begin position="1088"/>
        <end position="1100"/>
    </location>
</feature>
<keyword evidence="5" id="KW-1185">Reference proteome</keyword>
<dbReference type="HOGENOM" id="CLU_003276_0_0_1"/>
<dbReference type="PANTHER" id="PTHR23083:SF464">
    <property type="entry name" value="TETRATRICOPEPTIDE REPEAT DOMAIN 7, ISOFORM A"/>
    <property type="match status" value="1"/>
</dbReference>
<dbReference type="SUPFAM" id="SSF48452">
    <property type="entry name" value="TPR-like"/>
    <property type="match status" value="2"/>
</dbReference>
<dbReference type="GeneID" id="19112122"/>
<dbReference type="OMA" id="KQPPEQD"/>
<dbReference type="InterPro" id="IPR011990">
    <property type="entry name" value="TPR-like_helical_dom_sf"/>
</dbReference>
<reference evidence="4 5" key="1">
    <citation type="journal article" date="2012" name="PLoS Pathog.">
        <title>Diverse lifestyles and strategies of plant pathogenesis encoded in the genomes of eighteen Dothideomycetes fungi.</title>
        <authorList>
            <person name="Ohm R.A."/>
            <person name="Feau N."/>
            <person name="Henrissat B."/>
            <person name="Schoch C.L."/>
            <person name="Horwitz B.A."/>
            <person name="Barry K.W."/>
            <person name="Condon B.J."/>
            <person name="Copeland A.C."/>
            <person name="Dhillon B."/>
            <person name="Glaser F."/>
            <person name="Hesse C.N."/>
            <person name="Kosti I."/>
            <person name="LaButti K."/>
            <person name="Lindquist E.A."/>
            <person name="Lucas S."/>
            <person name="Salamov A.A."/>
            <person name="Bradshaw R.E."/>
            <person name="Ciuffetti L."/>
            <person name="Hamelin R.C."/>
            <person name="Kema G.H.J."/>
            <person name="Lawrence C."/>
            <person name="Scott J.A."/>
            <person name="Spatafora J.W."/>
            <person name="Turgeon B.G."/>
            <person name="de Wit P.J.G.M."/>
            <person name="Zhong S."/>
            <person name="Goodwin S.B."/>
            <person name="Grigoriev I.V."/>
        </authorList>
    </citation>
    <scope>NUCLEOTIDE SEQUENCE [LARGE SCALE GENOMIC DNA]</scope>
    <source>
        <strain evidence="4 5">UAMH 10762</strain>
    </source>
</reference>
<dbReference type="RefSeq" id="XP_007675310.1">
    <property type="nucleotide sequence ID" value="XM_007677120.1"/>
</dbReference>
<feature type="compositionally biased region" description="Basic and acidic residues" evidence="3">
    <location>
        <begin position="823"/>
        <end position="832"/>
    </location>
</feature>
<feature type="region of interest" description="Disordered" evidence="3">
    <location>
        <begin position="464"/>
        <end position="502"/>
    </location>
</feature>
<dbReference type="EMBL" id="KB445554">
    <property type="protein sequence ID" value="EMC97709.1"/>
    <property type="molecule type" value="Genomic_DNA"/>
</dbReference>
<dbReference type="InterPro" id="IPR019734">
    <property type="entry name" value="TPR_rpt"/>
</dbReference>
<evidence type="ECO:0008006" key="6">
    <source>
        <dbReference type="Google" id="ProtNLM"/>
    </source>
</evidence>